<organism evidence="3 4">
    <name type="scientific">Parahaliea maris</name>
    <dbReference type="NCBI Taxonomy" id="2716870"/>
    <lineage>
        <taxon>Bacteria</taxon>
        <taxon>Pseudomonadati</taxon>
        <taxon>Pseudomonadota</taxon>
        <taxon>Gammaproteobacteria</taxon>
        <taxon>Cellvibrionales</taxon>
        <taxon>Halieaceae</taxon>
        <taxon>Parahaliea</taxon>
    </lineage>
</organism>
<reference evidence="3 4" key="1">
    <citation type="submission" date="2019-08" db="EMBL/GenBank/DDBJ databases">
        <title>Parahaliea maris sp. nov., isolated from the surface seawater.</title>
        <authorList>
            <person name="Liu Y."/>
        </authorList>
    </citation>
    <scope>NUCLEOTIDE SEQUENCE [LARGE SCALE GENOMIC DNA]</scope>
    <source>
        <strain evidence="3 4">HSLHS9</strain>
    </source>
</reference>
<accession>A0A5C8ZQG6</accession>
<evidence type="ECO:0000313" key="4">
    <source>
        <dbReference type="Proteomes" id="UP000321039"/>
    </source>
</evidence>
<protein>
    <submittedName>
        <fullName evidence="3">RICIN domain-containing protein</fullName>
    </submittedName>
</protein>
<dbReference type="CDD" id="cd00161">
    <property type="entry name" value="beta-trefoil_Ricin-like"/>
    <property type="match status" value="1"/>
</dbReference>
<dbReference type="EMBL" id="VRZA01000007">
    <property type="protein sequence ID" value="TXS90736.1"/>
    <property type="molecule type" value="Genomic_DNA"/>
</dbReference>
<feature type="chain" id="PRO_5023063759" evidence="1">
    <location>
        <begin position="21"/>
        <end position="161"/>
    </location>
</feature>
<name>A0A5C8ZQG6_9GAMM</name>
<dbReference type="SMART" id="SM00458">
    <property type="entry name" value="RICIN"/>
    <property type="match status" value="1"/>
</dbReference>
<dbReference type="PROSITE" id="PS50231">
    <property type="entry name" value="RICIN_B_LECTIN"/>
    <property type="match status" value="1"/>
</dbReference>
<evidence type="ECO:0000256" key="1">
    <source>
        <dbReference type="SAM" id="SignalP"/>
    </source>
</evidence>
<comment type="caution">
    <text evidence="3">The sequence shown here is derived from an EMBL/GenBank/DDBJ whole genome shotgun (WGS) entry which is preliminary data.</text>
</comment>
<feature type="signal peptide" evidence="1">
    <location>
        <begin position="1"/>
        <end position="20"/>
    </location>
</feature>
<sequence length="161" mass="17045">MKHRFLIPGLLALCTAGAYAIDLNKDALKKMQEEGHKIAEGEGNFRSFGLPNGQCLQAAGDPSKAGVNVVVRKCNDSANNQKWQLENQHLKSHGNLCVAVGSEAQKPGSNVVLKACGGGKEQKWSLDGQGRLKNGFEHCLQANNGNVVTAACSGSGQQKFG</sequence>
<proteinExistence type="predicted"/>
<keyword evidence="1" id="KW-0732">Signal</keyword>
<dbReference type="Gene3D" id="2.80.10.50">
    <property type="match status" value="2"/>
</dbReference>
<dbReference type="Pfam" id="PF00652">
    <property type="entry name" value="Ricin_B_lectin"/>
    <property type="match status" value="1"/>
</dbReference>
<dbReference type="SUPFAM" id="SSF50370">
    <property type="entry name" value="Ricin B-like lectins"/>
    <property type="match status" value="1"/>
</dbReference>
<evidence type="ECO:0000259" key="2">
    <source>
        <dbReference type="SMART" id="SM00458"/>
    </source>
</evidence>
<dbReference type="InterPro" id="IPR035992">
    <property type="entry name" value="Ricin_B-like_lectins"/>
</dbReference>
<gene>
    <name evidence="3" type="ORF">FV139_17295</name>
</gene>
<dbReference type="AlphaFoldDB" id="A0A5C8ZQG6"/>
<feature type="domain" description="Ricin B lectin" evidence="2">
    <location>
        <begin position="42"/>
        <end position="161"/>
    </location>
</feature>
<keyword evidence="4" id="KW-1185">Reference proteome</keyword>
<dbReference type="Proteomes" id="UP000321039">
    <property type="component" value="Unassembled WGS sequence"/>
</dbReference>
<dbReference type="InterPro" id="IPR000772">
    <property type="entry name" value="Ricin_B_lectin"/>
</dbReference>
<dbReference type="RefSeq" id="WP_148069734.1">
    <property type="nucleotide sequence ID" value="NZ_VRZA01000007.1"/>
</dbReference>
<evidence type="ECO:0000313" key="3">
    <source>
        <dbReference type="EMBL" id="TXS90736.1"/>
    </source>
</evidence>